<dbReference type="Proteomes" id="UP000188354">
    <property type="component" value="Chromosome LG15"/>
</dbReference>
<dbReference type="AlphaFoldDB" id="A0A1J7GA34"/>
<keyword evidence="2" id="KW-1185">Reference proteome</keyword>
<gene>
    <name evidence="1" type="ORF">TanjilG_02922</name>
</gene>
<proteinExistence type="predicted"/>
<sequence>MQQTPESESVVKQIKVKVREVNNLPIGLRIIVDFDEQCATYGDATGLLAGFLGTLASNSKLFPVDYDKWSGGRSGIPSIF</sequence>
<name>A0A1J7GA34_LUPAN</name>
<evidence type="ECO:0000313" key="2">
    <source>
        <dbReference type="Proteomes" id="UP000188354"/>
    </source>
</evidence>
<organism evidence="1 2">
    <name type="scientific">Lupinus angustifolius</name>
    <name type="common">Narrow-leaved blue lupine</name>
    <dbReference type="NCBI Taxonomy" id="3871"/>
    <lineage>
        <taxon>Eukaryota</taxon>
        <taxon>Viridiplantae</taxon>
        <taxon>Streptophyta</taxon>
        <taxon>Embryophyta</taxon>
        <taxon>Tracheophyta</taxon>
        <taxon>Spermatophyta</taxon>
        <taxon>Magnoliopsida</taxon>
        <taxon>eudicotyledons</taxon>
        <taxon>Gunneridae</taxon>
        <taxon>Pentapetalae</taxon>
        <taxon>rosids</taxon>
        <taxon>fabids</taxon>
        <taxon>Fabales</taxon>
        <taxon>Fabaceae</taxon>
        <taxon>Papilionoideae</taxon>
        <taxon>50 kb inversion clade</taxon>
        <taxon>genistoids sensu lato</taxon>
        <taxon>core genistoids</taxon>
        <taxon>Genisteae</taxon>
        <taxon>Lupinus</taxon>
    </lineage>
</organism>
<reference evidence="1 2" key="1">
    <citation type="journal article" date="2017" name="Plant Biotechnol. J.">
        <title>A comprehensive draft genome sequence for lupin (Lupinus angustifolius), an emerging health food: insights into plant-microbe interactions and legume evolution.</title>
        <authorList>
            <person name="Hane J.K."/>
            <person name="Ming Y."/>
            <person name="Kamphuis L.G."/>
            <person name="Nelson M.N."/>
            <person name="Garg G."/>
            <person name="Atkins C.A."/>
            <person name="Bayer P.E."/>
            <person name="Bravo A."/>
            <person name="Bringans S."/>
            <person name="Cannon S."/>
            <person name="Edwards D."/>
            <person name="Foley R."/>
            <person name="Gao L.L."/>
            <person name="Harrison M.J."/>
            <person name="Huang W."/>
            <person name="Hurgobin B."/>
            <person name="Li S."/>
            <person name="Liu C.W."/>
            <person name="McGrath A."/>
            <person name="Morahan G."/>
            <person name="Murray J."/>
            <person name="Weller J."/>
            <person name="Jian J."/>
            <person name="Singh K.B."/>
        </authorList>
    </citation>
    <scope>NUCLEOTIDE SEQUENCE [LARGE SCALE GENOMIC DNA]</scope>
    <source>
        <strain evidence="2">cv. Tanjil</strain>
        <tissue evidence="1">Whole plant</tissue>
    </source>
</reference>
<dbReference type="EMBL" id="CM007375">
    <property type="protein sequence ID" value="OIV97214.1"/>
    <property type="molecule type" value="Genomic_DNA"/>
</dbReference>
<protein>
    <submittedName>
        <fullName evidence="1">Uncharacterized protein</fullName>
    </submittedName>
</protein>
<evidence type="ECO:0000313" key="1">
    <source>
        <dbReference type="EMBL" id="OIV97214.1"/>
    </source>
</evidence>
<accession>A0A1J7GA34</accession>
<dbReference type="Gramene" id="OIV97214">
    <property type="protein sequence ID" value="OIV97214"/>
    <property type="gene ID" value="TanjilG_02922"/>
</dbReference>